<dbReference type="FunFam" id="3.30.200.20:FF:000077">
    <property type="entry name" value="Putative Serine/threonine-protein kinase/endoribonuclease IRE1"/>
    <property type="match status" value="1"/>
</dbReference>
<evidence type="ECO:0000256" key="1">
    <source>
        <dbReference type="ARBA" id="ARBA00004479"/>
    </source>
</evidence>
<proteinExistence type="predicted"/>
<keyword evidence="6" id="KW-0732">Signal</keyword>
<evidence type="ECO:0000256" key="2">
    <source>
        <dbReference type="ARBA" id="ARBA00012513"/>
    </source>
</evidence>
<evidence type="ECO:0000256" key="7">
    <source>
        <dbReference type="ARBA" id="ARBA00022741"/>
    </source>
</evidence>
<evidence type="ECO:0000256" key="11">
    <source>
        <dbReference type="ARBA" id="ARBA00023136"/>
    </source>
</evidence>
<dbReference type="GO" id="GO:0051082">
    <property type="term" value="F:unfolded protein binding"/>
    <property type="evidence" value="ECO:0007669"/>
    <property type="project" value="TreeGrafter"/>
</dbReference>
<keyword evidence="5 13" id="KW-0812">Transmembrane</keyword>
<evidence type="ECO:0000259" key="14">
    <source>
        <dbReference type="PROSITE" id="PS50011"/>
    </source>
</evidence>
<dbReference type="EMBL" id="JABFUD020000017">
    <property type="protein sequence ID" value="KAI5067273.1"/>
    <property type="molecule type" value="Genomic_DNA"/>
</dbReference>
<dbReference type="GO" id="GO:0036498">
    <property type="term" value="P:IRE1-mediated unfolded protein response"/>
    <property type="evidence" value="ECO:0007669"/>
    <property type="project" value="TreeGrafter"/>
</dbReference>
<dbReference type="Gene3D" id="2.130.10.10">
    <property type="entry name" value="YVTN repeat-like/Quinoprotein amine dehydrogenase"/>
    <property type="match status" value="1"/>
</dbReference>
<organism evidence="16 17">
    <name type="scientific">Adiantum capillus-veneris</name>
    <name type="common">Maidenhair fern</name>
    <dbReference type="NCBI Taxonomy" id="13818"/>
    <lineage>
        <taxon>Eukaryota</taxon>
        <taxon>Viridiplantae</taxon>
        <taxon>Streptophyta</taxon>
        <taxon>Embryophyta</taxon>
        <taxon>Tracheophyta</taxon>
        <taxon>Polypodiopsida</taxon>
        <taxon>Polypodiidae</taxon>
        <taxon>Polypodiales</taxon>
        <taxon>Pteridineae</taxon>
        <taxon>Pteridaceae</taxon>
        <taxon>Vittarioideae</taxon>
        <taxon>Adiantum</taxon>
    </lineage>
</organism>
<dbReference type="PANTHER" id="PTHR13954:SF6">
    <property type="entry name" value="NON-SPECIFIC SERINE_THREONINE PROTEIN KINASE"/>
    <property type="match status" value="1"/>
</dbReference>
<dbReference type="PROSITE" id="PS50011">
    <property type="entry name" value="PROTEIN_KINASE_DOM"/>
    <property type="match status" value="1"/>
</dbReference>
<comment type="caution">
    <text evidence="16">The sequence shown here is derived from an EMBL/GenBank/DDBJ whole genome shotgun (WGS) entry which is preliminary data.</text>
</comment>
<evidence type="ECO:0000256" key="9">
    <source>
        <dbReference type="ARBA" id="ARBA00022840"/>
    </source>
</evidence>
<feature type="compositionally biased region" description="Basic residues" evidence="12">
    <location>
        <begin position="326"/>
        <end position="335"/>
    </location>
</feature>
<dbReference type="SMART" id="SM00564">
    <property type="entry name" value="PQQ"/>
    <property type="match status" value="2"/>
</dbReference>
<dbReference type="Gene3D" id="1.10.510.10">
    <property type="entry name" value="Transferase(Phosphotransferase) domain 1"/>
    <property type="match status" value="1"/>
</dbReference>
<feature type="transmembrane region" description="Helical" evidence="13">
    <location>
        <begin position="299"/>
        <end position="318"/>
    </location>
</feature>
<evidence type="ECO:0000313" key="16">
    <source>
        <dbReference type="EMBL" id="KAI5067273.1"/>
    </source>
</evidence>
<dbReference type="SMART" id="SM00580">
    <property type="entry name" value="PUG"/>
    <property type="match status" value="1"/>
</dbReference>
<reference evidence="16" key="1">
    <citation type="submission" date="2021-01" db="EMBL/GenBank/DDBJ databases">
        <title>Adiantum capillus-veneris genome.</title>
        <authorList>
            <person name="Fang Y."/>
            <person name="Liao Q."/>
        </authorList>
    </citation>
    <scope>NUCLEOTIDE SEQUENCE</scope>
    <source>
        <strain evidence="16">H3</strain>
        <tissue evidence="16">Leaf</tissue>
    </source>
</reference>
<evidence type="ECO:0000259" key="15">
    <source>
        <dbReference type="PROSITE" id="PS51392"/>
    </source>
</evidence>
<dbReference type="InterPro" id="IPR015943">
    <property type="entry name" value="WD40/YVTN_repeat-like_dom_sf"/>
</dbReference>
<dbReference type="PANTHER" id="PTHR13954">
    <property type="entry name" value="IRE1-RELATED"/>
    <property type="match status" value="1"/>
</dbReference>
<keyword evidence="10 13" id="KW-1133">Transmembrane helix</keyword>
<dbReference type="InterPro" id="IPR010513">
    <property type="entry name" value="KEN_dom"/>
</dbReference>
<evidence type="ECO:0000256" key="4">
    <source>
        <dbReference type="ARBA" id="ARBA00022679"/>
    </source>
</evidence>
<evidence type="ECO:0000313" key="17">
    <source>
        <dbReference type="Proteomes" id="UP000886520"/>
    </source>
</evidence>
<dbReference type="Pfam" id="PF06479">
    <property type="entry name" value="Ribonuc_2-5A"/>
    <property type="match status" value="1"/>
</dbReference>
<dbReference type="Gene3D" id="3.30.200.20">
    <property type="entry name" value="Phosphorylase Kinase, domain 1"/>
    <property type="match status" value="1"/>
</dbReference>
<dbReference type="Proteomes" id="UP000886520">
    <property type="component" value="Chromosome 17"/>
</dbReference>
<feature type="compositionally biased region" description="Polar residues" evidence="12">
    <location>
        <begin position="344"/>
        <end position="370"/>
    </location>
</feature>
<keyword evidence="8" id="KW-0418">Kinase</keyword>
<dbReference type="GO" id="GO:1990604">
    <property type="term" value="C:IRE1-TRAF2-ASK1 complex"/>
    <property type="evidence" value="ECO:0007669"/>
    <property type="project" value="TreeGrafter"/>
</dbReference>
<evidence type="ECO:0000256" key="13">
    <source>
        <dbReference type="SAM" id="Phobius"/>
    </source>
</evidence>
<dbReference type="PROSITE" id="PS51392">
    <property type="entry name" value="KEN"/>
    <property type="match status" value="1"/>
</dbReference>
<keyword evidence="17" id="KW-1185">Reference proteome</keyword>
<dbReference type="GO" id="GO:0004674">
    <property type="term" value="F:protein serine/threonine kinase activity"/>
    <property type="evidence" value="ECO:0007669"/>
    <property type="project" value="UniProtKB-KW"/>
</dbReference>
<comment type="subcellular location">
    <subcellularLocation>
        <location evidence="1">Membrane</location>
        <topology evidence="1">Single-pass type I membrane protein</topology>
    </subcellularLocation>
</comment>
<keyword evidence="4" id="KW-0808">Transferase</keyword>
<evidence type="ECO:0000256" key="3">
    <source>
        <dbReference type="ARBA" id="ARBA00022527"/>
    </source>
</evidence>
<keyword evidence="11 13" id="KW-0472">Membrane</keyword>
<dbReference type="OrthoDB" id="63989at2759"/>
<dbReference type="CDD" id="cd10422">
    <property type="entry name" value="RNase_Ire1"/>
    <property type="match status" value="1"/>
</dbReference>
<dbReference type="SMART" id="SM00220">
    <property type="entry name" value="S_TKc"/>
    <property type="match status" value="1"/>
</dbReference>
<dbReference type="InterPro" id="IPR018391">
    <property type="entry name" value="PQQ_b-propeller_rpt"/>
</dbReference>
<dbReference type="InterPro" id="IPR008271">
    <property type="entry name" value="Ser/Thr_kinase_AS"/>
</dbReference>
<dbReference type="Pfam" id="PF00069">
    <property type="entry name" value="Pkinase"/>
    <property type="match status" value="1"/>
</dbReference>
<dbReference type="InterPro" id="IPR038357">
    <property type="entry name" value="KEN_sf"/>
</dbReference>
<gene>
    <name evidence="16" type="ORF">GOP47_0017801</name>
</gene>
<evidence type="ECO:0000256" key="5">
    <source>
        <dbReference type="ARBA" id="ARBA00022692"/>
    </source>
</evidence>
<dbReference type="GO" id="GO:0005524">
    <property type="term" value="F:ATP binding"/>
    <property type="evidence" value="ECO:0007669"/>
    <property type="project" value="UniProtKB-KW"/>
</dbReference>
<dbReference type="GO" id="GO:0006397">
    <property type="term" value="P:mRNA processing"/>
    <property type="evidence" value="ECO:0007669"/>
    <property type="project" value="InterPro"/>
</dbReference>
<evidence type="ECO:0000256" key="8">
    <source>
        <dbReference type="ARBA" id="ARBA00022777"/>
    </source>
</evidence>
<dbReference type="Gene3D" id="1.20.1440.180">
    <property type="entry name" value="KEN domain"/>
    <property type="match status" value="1"/>
</dbReference>
<dbReference type="SUPFAM" id="SSF56112">
    <property type="entry name" value="Protein kinase-like (PK-like)"/>
    <property type="match status" value="1"/>
</dbReference>
<keyword evidence="9" id="KW-0067">ATP-binding</keyword>
<evidence type="ECO:0000256" key="10">
    <source>
        <dbReference type="ARBA" id="ARBA00022989"/>
    </source>
</evidence>
<dbReference type="GO" id="GO:0004521">
    <property type="term" value="F:RNA endonuclease activity"/>
    <property type="evidence" value="ECO:0007669"/>
    <property type="project" value="InterPro"/>
</dbReference>
<evidence type="ECO:0000256" key="6">
    <source>
        <dbReference type="ARBA" id="ARBA00022729"/>
    </source>
</evidence>
<protein>
    <recommendedName>
        <fullName evidence="2">non-specific serine/threonine protein kinase</fullName>
        <ecNumber evidence="2">2.7.11.1</ecNumber>
    </recommendedName>
</protein>
<keyword evidence="7" id="KW-0547">Nucleotide-binding</keyword>
<keyword evidence="3" id="KW-0723">Serine/threonine-protein kinase</keyword>
<feature type="domain" description="Protein kinase" evidence="14">
    <location>
        <begin position="385"/>
        <end position="675"/>
    </location>
</feature>
<sequence>MTAFLAKAQQLSQFEVAPSPSTPSSAQSPSKSPPLPPGEDPDKFQLSLEVMWDGMVTARDAQTKEARWSFSSGSPLSSAHGPVLDALEGKNASLGILGETPISDDEFVFCSSDWRLYSFDKKHGLQVLPIPPHELVQNTPTILDGAVILGTMTTSVFVLDTKSGSLVKTFDSRNESFTAGHVGEEDLWRYLEELVTKPGNADYLFLLRRDYSIKSVSLAEGTLLWNVSVADVRLHHINPDSLLQLPGSGEKGLRDIPALPPVPLPAALPGGHERNVVLPPDGKQDIVSRLLRLSYIKKTSIVVTVALTCILAPFFIWIKTPPKQTVKKRKPRRARSGTVPTPEEPTQSSSRTPESTASLQSSLTDTQVPSYDANSEETILGRLRVLTTKQIGYGSNGTIVFEGFLGERHIAVKRMLTLYYDKAQQEINNLIKSDEHPNILRYYHVESDAHFVYVALERCRFSLNDLVLAQSVKRFRSNGIERMPGDISDEEVRSVTEKVGDAEDCQLWDDLNRPSAKLLQLMRDILAGLAHLHSVGIVHRDLKPHNVLISQGWSQAKLCDMGISKQLADGVTALDSYSTGPGSSGWQAPEQLRRGAPQTKSMDLFSLGCILFFSISGGYHPFGAHFERDHNIVNGKPDLFRIEHMPEATDLISALLQHDPLQRPDIGNIRVHPLFWSSEKRLKFLCDASDYVEVEDKENKSPIIEDLEVASQSALGCSWAEKLDAVFLQNIGKYRKYNFNNVRDLLRVIRNKSSHFRELPPEVQQLFGLYPEGFENYFRNRFPRLLLEVFGIMYRHCQNEEGFRKYFSEDFNFIN</sequence>
<feature type="domain" description="KEN" evidence="15">
    <location>
        <begin position="678"/>
        <end position="809"/>
    </location>
</feature>
<dbReference type="InterPro" id="IPR000719">
    <property type="entry name" value="Prot_kinase_dom"/>
</dbReference>
<dbReference type="SUPFAM" id="SSF50998">
    <property type="entry name" value="Quinoprotein alcohol dehydrogenase-like"/>
    <property type="match status" value="1"/>
</dbReference>
<dbReference type="InterPro" id="IPR045133">
    <property type="entry name" value="IRE1/2-like"/>
</dbReference>
<dbReference type="AlphaFoldDB" id="A0A9D4UG22"/>
<dbReference type="EC" id="2.7.11.1" evidence="2"/>
<dbReference type="InterPro" id="IPR011009">
    <property type="entry name" value="Kinase-like_dom_sf"/>
</dbReference>
<dbReference type="InterPro" id="IPR011047">
    <property type="entry name" value="Quinoprotein_ADH-like_sf"/>
</dbReference>
<feature type="compositionally biased region" description="Low complexity" evidence="12">
    <location>
        <begin position="18"/>
        <end position="30"/>
    </location>
</feature>
<feature type="region of interest" description="Disordered" evidence="12">
    <location>
        <begin position="326"/>
        <end position="370"/>
    </location>
</feature>
<evidence type="ECO:0000256" key="12">
    <source>
        <dbReference type="SAM" id="MobiDB-lite"/>
    </source>
</evidence>
<name>A0A9D4UG22_ADICA</name>
<feature type="region of interest" description="Disordered" evidence="12">
    <location>
        <begin position="12"/>
        <end position="43"/>
    </location>
</feature>
<dbReference type="PROSITE" id="PS00108">
    <property type="entry name" value="PROTEIN_KINASE_ST"/>
    <property type="match status" value="1"/>
</dbReference>
<accession>A0A9D4UG22</accession>